<keyword evidence="3" id="KW-0704">Schiff base</keyword>
<evidence type="ECO:0000256" key="1">
    <source>
        <dbReference type="ARBA" id="ARBA00007592"/>
    </source>
</evidence>
<evidence type="ECO:0000313" key="7">
    <source>
        <dbReference type="EMBL" id="MYD90812.1"/>
    </source>
</evidence>
<dbReference type="InterPro" id="IPR020625">
    <property type="entry name" value="Schiff_base-form_aldolases_AS"/>
</dbReference>
<dbReference type="PROSITE" id="PS00666">
    <property type="entry name" value="DHDPS_2"/>
    <property type="match status" value="1"/>
</dbReference>
<dbReference type="PANTHER" id="PTHR12128">
    <property type="entry name" value="DIHYDRODIPICOLINATE SYNTHASE"/>
    <property type="match status" value="1"/>
</dbReference>
<dbReference type="Gene3D" id="3.20.20.70">
    <property type="entry name" value="Aldolase class I"/>
    <property type="match status" value="1"/>
</dbReference>
<dbReference type="CDD" id="cd00408">
    <property type="entry name" value="DHDPS-like"/>
    <property type="match status" value="1"/>
</dbReference>
<evidence type="ECO:0000256" key="2">
    <source>
        <dbReference type="ARBA" id="ARBA00023239"/>
    </source>
</evidence>
<dbReference type="SUPFAM" id="SSF51569">
    <property type="entry name" value="Aldolase"/>
    <property type="match status" value="1"/>
</dbReference>
<feature type="binding site" evidence="6">
    <location>
        <position position="206"/>
    </location>
    <ligand>
        <name>pyruvate</name>
        <dbReference type="ChEBI" id="CHEBI:15361"/>
    </ligand>
</feature>
<proteinExistence type="inferred from homology"/>
<dbReference type="PIRSF" id="PIRSF001365">
    <property type="entry name" value="DHDPS"/>
    <property type="match status" value="1"/>
</dbReference>
<organism evidence="7">
    <name type="scientific">Caldilineaceae bacterium SB0662_bin_9</name>
    <dbReference type="NCBI Taxonomy" id="2605258"/>
    <lineage>
        <taxon>Bacteria</taxon>
        <taxon>Bacillati</taxon>
        <taxon>Chloroflexota</taxon>
        <taxon>Caldilineae</taxon>
        <taxon>Caldilineales</taxon>
        <taxon>Caldilineaceae</taxon>
    </lineage>
</organism>
<feature type="active site" description="Schiff-base intermediate with substrate" evidence="5">
    <location>
        <position position="167"/>
    </location>
</feature>
<gene>
    <name evidence="7" type="ORF">F4Y08_10830</name>
</gene>
<keyword evidence="2 4" id="KW-0456">Lyase</keyword>
<dbReference type="GO" id="GO:0008840">
    <property type="term" value="F:4-hydroxy-tetrahydrodipicolinate synthase activity"/>
    <property type="evidence" value="ECO:0007669"/>
    <property type="project" value="TreeGrafter"/>
</dbReference>
<comment type="similarity">
    <text evidence="1 4">Belongs to the DapA family.</text>
</comment>
<accession>A0A6B1DVS7</accession>
<evidence type="ECO:0000256" key="3">
    <source>
        <dbReference type="ARBA" id="ARBA00023270"/>
    </source>
</evidence>
<dbReference type="GO" id="GO:0044281">
    <property type="term" value="P:small molecule metabolic process"/>
    <property type="evidence" value="ECO:0007669"/>
    <property type="project" value="UniProtKB-ARBA"/>
</dbReference>
<sequence length="297" mass="31722">MVMDSRFTGVVPAIITPLTPEGKLNEDAFRQVMEFNIEAGVQGFWVAGGTGESVLLDDAENMRIAEIAAEQAAGRAYNIMHVGVASTHRAARLAEHAAKAGCEAICCVPPYFYTQSDKAVAEHYRVVAEAADLPFFAYNVPGFTHREIDISLMRRIQDEVPQLTGLKHSGVNTSLVKDFADMGLSCYIGNSTLMLPALTLGASGCVDGPPNVAPEHWVAIWNAWQAGDLSAARAAQEAATKVTMLVRSCGSRFHAVCKAILSRRLGVACGDPRPPGEPLTDDEVAVIHGAMNSLGLD</sequence>
<comment type="caution">
    <text evidence="7">The sequence shown here is derived from an EMBL/GenBank/DDBJ whole genome shotgun (WGS) entry which is preliminary data.</text>
</comment>
<feature type="active site" description="Proton donor/acceptor" evidence="5">
    <location>
        <position position="138"/>
    </location>
</feature>
<protein>
    <submittedName>
        <fullName evidence="7">Dihydrodipicolinate synthase family protein</fullName>
    </submittedName>
</protein>
<dbReference type="SMART" id="SM01130">
    <property type="entry name" value="DHDPS"/>
    <property type="match status" value="1"/>
</dbReference>
<evidence type="ECO:0000256" key="6">
    <source>
        <dbReference type="PIRSR" id="PIRSR001365-2"/>
    </source>
</evidence>
<dbReference type="PANTHER" id="PTHR12128:SF66">
    <property type="entry name" value="4-HYDROXY-2-OXOGLUTARATE ALDOLASE, MITOCHONDRIAL"/>
    <property type="match status" value="1"/>
</dbReference>
<feature type="binding site" evidence="6">
    <location>
        <position position="50"/>
    </location>
    <ligand>
        <name>pyruvate</name>
        <dbReference type="ChEBI" id="CHEBI:15361"/>
    </ligand>
</feature>
<name>A0A6B1DVS7_9CHLR</name>
<dbReference type="AlphaFoldDB" id="A0A6B1DVS7"/>
<evidence type="ECO:0000256" key="4">
    <source>
        <dbReference type="PIRNR" id="PIRNR001365"/>
    </source>
</evidence>
<evidence type="ECO:0000256" key="5">
    <source>
        <dbReference type="PIRSR" id="PIRSR001365-1"/>
    </source>
</evidence>
<dbReference type="InterPro" id="IPR002220">
    <property type="entry name" value="DapA-like"/>
</dbReference>
<dbReference type="PRINTS" id="PR00146">
    <property type="entry name" value="DHPICSNTHASE"/>
</dbReference>
<dbReference type="Pfam" id="PF00701">
    <property type="entry name" value="DHDPS"/>
    <property type="match status" value="1"/>
</dbReference>
<dbReference type="EMBL" id="VXPY01000078">
    <property type="protein sequence ID" value="MYD90812.1"/>
    <property type="molecule type" value="Genomic_DNA"/>
</dbReference>
<dbReference type="InterPro" id="IPR013785">
    <property type="entry name" value="Aldolase_TIM"/>
</dbReference>
<reference evidence="7" key="1">
    <citation type="submission" date="2019-09" db="EMBL/GenBank/DDBJ databases">
        <title>Characterisation of the sponge microbiome using genome-centric metagenomics.</title>
        <authorList>
            <person name="Engelberts J.P."/>
            <person name="Robbins S.J."/>
            <person name="De Goeij J.M."/>
            <person name="Aranda M."/>
            <person name="Bell S.C."/>
            <person name="Webster N.S."/>
        </authorList>
    </citation>
    <scope>NUCLEOTIDE SEQUENCE</scope>
    <source>
        <strain evidence="7">SB0662_bin_9</strain>
    </source>
</reference>